<organism evidence="2 3">
    <name type="scientific">Novosphingobium lindaniclasticum LE124</name>
    <dbReference type="NCBI Taxonomy" id="1096930"/>
    <lineage>
        <taxon>Bacteria</taxon>
        <taxon>Pseudomonadati</taxon>
        <taxon>Pseudomonadota</taxon>
        <taxon>Alphaproteobacteria</taxon>
        <taxon>Sphingomonadales</taxon>
        <taxon>Sphingomonadaceae</taxon>
        <taxon>Novosphingobium</taxon>
    </lineage>
</organism>
<dbReference type="EMBL" id="ATHL01000050">
    <property type="protein sequence ID" value="EQB17856.1"/>
    <property type="molecule type" value="Genomic_DNA"/>
</dbReference>
<sequence length="161" mass="16509">MSARVAASWQTSLADLSLILFMIAAAALSRQEGERRAMTPAPSSRDAAASPPGTPLAVYLALPGAPPLGPWLSQQAADPRQRLTITAFYGPAPETPAAALAEAASLARQAGSHGIRARIVVEPGRGPARAVLAFDDPAPADAVARSLLERGDRSSEGIPGP</sequence>
<evidence type="ECO:0000313" key="2">
    <source>
        <dbReference type="EMBL" id="EQB17856.1"/>
    </source>
</evidence>
<comment type="caution">
    <text evidence="2">The sequence shown here is derived from an EMBL/GenBank/DDBJ whole genome shotgun (WGS) entry which is preliminary data.</text>
</comment>
<keyword evidence="1" id="KW-1133">Transmembrane helix</keyword>
<name>T0HND4_9SPHN</name>
<dbReference type="eggNOG" id="ENOG5030N68">
    <property type="taxonomic scope" value="Bacteria"/>
</dbReference>
<dbReference type="AlphaFoldDB" id="T0HND4"/>
<dbReference type="PATRIC" id="fig|1096930.3.peg.1312"/>
<evidence type="ECO:0000256" key="1">
    <source>
        <dbReference type="SAM" id="Phobius"/>
    </source>
</evidence>
<dbReference type="OrthoDB" id="7411269at2"/>
<evidence type="ECO:0000313" key="3">
    <source>
        <dbReference type="Proteomes" id="UP000015527"/>
    </source>
</evidence>
<reference evidence="2 3" key="1">
    <citation type="journal article" date="2013" name="Genome Announc.">
        <title>Genome Sequence of Novosphingobium lindaniclasticum LE124T, Isolated from a Hexachlorocyclohexane Dumpsite.</title>
        <authorList>
            <person name="Saxena A."/>
            <person name="Nayyar N."/>
            <person name="Sangwan N."/>
            <person name="Kumari R."/>
            <person name="Khurana J.P."/>
            <person name="Lal R."/>
        </authorList>
    </citation>
    <scope>NUCLEOTIDE SEQUENCE [LARGE SCALE GENOMIC DNA]</scope>
    <source>
        <strain evidence="2 3">LE124</strain>
    </source>
</reference>
<keyword evidence="3" id="KW-1185">Reference proteome</keyword>
<keyword evidence="1" id="KW-0472">Membrane</keyword>
<feature type="transmembrane region" description="Helical" evidence="1">
    <location>
        <begin position="6"/>
        <end position="28"/>
    </location>
</feature>
<protein>
    <submittedName>
        <fullName evidence="2">Uncharacterized protein</fullName>
    </submittedName>
</protein>
<keyword evidence="1" id="KW-0812">Transmembrane</keyword>
<dbReference type="RefSeq" id="WP_021233283.1">
    <property type="nucleotide sequence ID" value="NZ_ATHL01000050.1"/>
</dbReference>
<accession>T0HND4</accession>
<dbReference type="Proteomes" id="UP000015527">
    <property type="component" value="Unassembled WGS sequence"/>
</dbReference>
<gene>
    <name evidence="2" type="ORF">L284_06660</name>
</gene>
<proteinExistence type="predicted"/>